<dbReference type="PANTHER" id="PTHR23427:SF2">
    <property type="entry name" value="SURFEIT LOCUS PROTEIN 1"/>
    <property type="match status" value="1"/>
</dbReference>
<evidence type="ECO:0000256" key="5">
    <source>
        <dbReference type="ARBA" id="ARBA00023136"/>
    </source>
</evidence>
<keyword evidence="9" id="KW-1185">Reference proteome</keyword>
<dbReference type="PANTHER" id="PTHR23427">
    <property type="entry name" value="SURFEIT LOCUS PROTEIN"/>
    <property type="match status" value="1"/>
</dbReference>
<dbReference type="InterPro" id="IPR002994">
    <property type="entry name" value="Surf1/Shy1"/>
</dbReference>
<evidence type="ECO:0000256" key="2">
    <source>
        <dbReference type="ARBA" id="ARBA00007165"/>
    </source>
</evidence>
<gene>
    <name evidence="8" type="ORF">SAMN05421879_105146</name>
</gene>
<keyword evidence="5" id="KW-0472">Membrane</keyword>
<dbReference type="InterPro" id="IPR045214">
    <property type="entry name" value="Surf1/Surf4"/>
</dbReference>
<keyword evidence="4" id="KW-1133">Transmembrane helix</keyword>
<dbReference type="GO" id="GO:0005886">
    <property type="term" value="C:plasma membrane"/>
    <property type="evidence" value="ECO:0007669"/>
    <property type="project" value="UniProtKB-SubCell"/>
</dbReference>
<feature type="region of interest" description="Disordered" evidence="7">
    <location>
        <begin position="238"/>
        <end position="270"/>
    </location>
</feature>
<evidence type="ECO:0000256" key="1">
    <source>
        <dbReference type="ARBA" id="ARBA00004370"/>
    </source>
</evidence>
<organism evidence="8 9">
    <name type="scientific">Ornithinimicrobium cerasi</name>
    <dbReference type="NCBI Taxonomy" id="2248773"/>
    <lineage>
        <taxon>Bacteria</taxon>
        <taxon>Bacillati</taxon>
        <taxon>Actinomycetota</taxon>
        <taxon>Actinomycetes</taxon>
        <taxon>Micrococcales</taxon>
        <taxon>Ornithinimicrobiaceae</taxon>
        <taxon>Ornithinimicrobium</taxon>
    </lineage>
</organism>
<dbReference type="CDD" id="cd06662">
    <property type="entry name" value="SURF1"/>
    <property type="match status" value="1"/>
</dbReference>
<protein>
    <recommendedName>
        <fullName evidence="6">SURF1-like protein</fullName>
    </recommendedName>
</protein>
<reference evidence="9" key="1">
    <citation type="submission" date="2017-08" db="EMBL/GenBank/DDBJ databases">
        <authorList>
            <person name="Varghese N."/>
            <person name="Submissions S."/>
        </authorList>
    </citation>
    <scope>NUCLEOTIDE SEQUENCE [LARGE SCALE GENOMIC DNA]</scope>
    <source>
        <strain evidence="9">USBA17B2</strain>
    </source>
</reference>
<dbReference type="RefSeq" id="WP_097188048.1">
    <property type="nucleotide sequence ID" value="NZ_OBQK01000005.1"/>
</dbReference>
<proteinExistence type="inferred from homology"/>
<dbReference type="Pfam" id="PF02104">
    <property type="entry name" value="SURF1"/>
    <property type="match status" value="1"/>
</dbReference>
<evidence type="ECO:0000256" key="4">
    <source>
        <dbReference type="ARBA" id="ARBA00022989"/>
    </source>
</evidence>
<evidence type="ECO:0000256" key="3">
    <source>
        <dbReference type="ARBA" id="ARBA00022692"/>
    </source>
</evidence>
<keyword evidence="3" id="KW-0812">Transmembrane</keyword>
<name>A0A285VNM8_9MICO</name>
<evidence type="ECO:0000256" key="7">
    <source>
        <dbReference type="SAM" id="MobiDB-lite"/>
    </source>
</evidence>
<comment type="subcellular location">
    <subcellularLocation>
        <location evidence="6">Cell membrane</location>
        <topology evidence="6">Multi-pass membrane protein</topology>
    </subcellularLocation>
    <subcellularLocation>
        <location evidence="1">Membrane</location>
    </subcellularLocation>
</comment>
<dbReference type="EMBL" id="OBQK01000005">
    <property type="protein sequence ID" value="SOC55563.1"/>
    <property type="molecule type" value="Genomic_DNA"/>
</dbReference>
<evidence type="ECO:0000313" key="9">
    <source>
        <dbReference type="Proteomes" id="UP000219688"/>
    </source>
</evidence>
<evidence type="ECO:0000256" key="6">
    <source>
        <dbReference type="RuleBase" id="RU363076"/>
    </source>
</evidence>
<comment type="similarity">
    <text evidence="2 6">Belongs to the SURF1 family.</text>
</comment>
<dbReference type="Proteomes" id="UP000219688">
    <property type="component" value="Unassembled WGS sequence"/>
</dbReference>
<evidence type="ECO:0000313" key="8">
    <source>
        <dbReference type="EMBL" id="SOC55563.1"/>
    </source>
</evidence>
<dbReference type="AlphaFoldDB" id="A0A285VNM8"/>
<keyword evidence="6" id="KW-1003">Cell membrane</keyword>
<sequence length="270" mass="28666">MIRTALRPGWLALLALLAVVVVSFYQLGMWQLGVSSNKAARELAAAQATRPTEALAEVTAPHQPFPAYGAGLPVSASGEYDASLQFLVPDRLLDGEPGYWVVTPLRTDVSGEVALLPVVRGFVTDPAQADLPPAAGVQIVGTLAPSESDTTGQPPAPGQRGAIDTADLVNLWDEPLYNSFVFLVEETPATTSADVTRVPPPVFGESGIDPRNVGYALQWFVFALFAVYMYYRFLRQASQPPPQPPADAEPAPELRHTAAASSAPHPGDPA</sequence>
<dbReference type="PROSITE" id="PS50895">
    <property type="entry name" value="SURF1"/>
    <property type="match status" value="1"/>
</dbReference>
<accession>A0A285VNM8</accession>